<dbReference type="GO" id="GO:0005829">
    <property type="term" value="C:cytosol"/>
    <property type="evidence" value="ECO:0007669"/>
    <property type="project" value="TreeGrafter"/>
</dbReference>
<dbReference type="InterPro" id="IPR056810">
    <property type="entry name" value="GNC1-like_N"/>
</dbReference>
<organism evidence="6">
    <name type="scientific">Gongylonema pulchrum</name>
    <dbReference type="NCBI Taxonomy" id="637853"/>
    <lineage>
        <taxon>Eukaryota</taxon>
        <taxon>Metazoa</taxon>
        <taxon>Ecdysozoa</taxon>
        <taxon>Nematoda</taxon>
        <taxon>Chromadorea</taxon>
        <taxon>Rhabditida</taxon>
        <taxon>Spirurina</taxon>
        <taxon>Spiruromorpha</taxon>
        <taxon>Spiruroidea</taxon>
        <taxon>Gongylonematidae</taxon>
        <taxon>Gongylonema</taxon>
    </lineage>
</organism>
<dbReference type="InterPro" id="IPR011989">
    <property type="entry name" value="ARM-like"/>
</dbReference>
<dbReference type="Pfam" id="PF24993">
    <property type="entry name" value="GNC1_N"/>
    <property type="match status" value="1"/>
</dbReference>
<dbReference type="AlphaFoldDB" id="A0A183EDU8"/>
<dbReference type="OrthoDB" id="5148094at2759"/>
<evidence type="ECO:0000313" key="6">
    <source>
        <dbReference type="WBParaSite" id="GPUH_0001916401-mRNA-1"/>
    </source>
</evidence>
<name>A0A183EDU8_9BILA</name>
<protein>
    <submittedName>
        <fullName evidence="6">Translational activator GCN1</fullName>
    </submittedName>
</protein>
<dbReference type="EMBL" id="UYRT01087983">
    <property type="protein sequence ID" value="VDN33216.1"/>
    <property type="molecule type" value="Genomic_DNA"/>
</dbReference>
<evidence type="ECO:0000256" key="1">
    <source>
        <dbReference type="ARBA" id="ARBA00007366"/>
    </source>
</evidence>
<evidence type="ECO:0000313" key="4">
    <source>
        <dbReference type="EMBL" id="VDN33216.1"/>
    </source>
</evidence>
<dbReference type="InterPro" id="IPR016024">
    <property type="entry name" value="ARM-type_fold"/>
</dbReference>
<sequence>MLRNPEIAIFVIYYLLGDVAIDLSSCANDLYKILAASLISSSDEIRERAVLCVAVIARKTTDAAALQRLVDGIFATYSGSDGKISSVGQRISVLEALKLASSHGSKDRKACETIAADVLQRLNPQLVSEVHQATSTALWDALMAWSVQLTDAHEKLLPIWKVALKSPARSAALKSIVTLFANEKKGRVLNADLSKLIMDIFKTRTNTSDFIVASLLLLDDEKTCGNVRQTLEKEDFCKEKFIVSLSTTGRSFQALILIF</sequence>
<dbReference type="PANTHER" id="PTHR23346">
    <property type="entry name" value="TRANSLATIONAL ACTIVATOR GCN1-RELATED"/>
    <property type="match status" value="1"/>
</dbReference>
<dbReference type="Gene3D" id="1.25.10.10">
    <property type="entry name" value="Leucine-rich Repeat Variant"/>
    <property type="match status" value="1"/>
</dbReference>
<gene>
    <name evidence="4" type="ORF">GPUH_LOCUS19138</name>
</gene>
<reference evidence="6" key="1">
    <citation type="submission" date="2016-06" db="UniProtKB">
        <authorList>
            <consortium name="WormBaseParasite"/>
        </authorList>
    </citation>
    <scope>IDENTIFICATION</scope>
</reference>
<dbReference type="Proteomes" id="UP000271098">
    <property type="component" value="Unassembled WGS sequence"/>
</dbReference>
<accession>A0A183EDU8</accession>
<evidence type="ECO:0000313" key="5">
    <source>
        <dbReference type="Proteomes" id="UP000271098"/>
    </source>
</evidence>
<dbReference type="GO" id="GO:0019887">
    <property type="term" value="F:protein kinase regulator activity"/>
    <property type="evidence" value="ECO:0007669"/>
    <property type="project" value="TreeGrafter"/>
</dbReference>
<comment type="similarity">
    <text evidence="1">Belongs to the GCN1 family.</text>
</comment>
<keyword evidence="5" id="KW-1185">Reference proteome</keyword>
<dbReference type="SUPFAM" id="SSF48371">
    <property type="entry name" value="ARM repeat"/>
    <property type="match status" value="1"/>
</dbReference>
<dbReference type="WBParaSite" id="GPUH_0001916401-mRNA-1">
    <property type="protein sequence ID" value="GPUH_0001916401-mRNA-1"/>
    <property type="gene ID" value="GPUH_0001916401"/>
</dbReference>
<keyword evidence="2" id="KW-0677">Repeat</keyword>
<evidence type="ECO:0000259" key="3">
    <source>
        <dbReference type="Pfam" id="PF24993"/>
    </source>
</evidence>
<evidence type="ECO:0000256" key="2">
    <source>
        <dbReference type="ARBA" id="ARBA00022737"/>
    </source>
</evidence>
<dbReference type="PANTHER" id="PTHR23346:SF7">
    <property type="entry name" value="STALLED RIBOSOME SENSOR GCN1"/>
    <property type="match status" value="1"/>
</dbReference>
<dbReference type="GO" id="GO:0034198">
    <property type="term" value="P:cellular response to amino acid starvation"/>
    <property type="evidence" value="ECO:0007669"/>
    <property type="project" value="TreeGrafter"/>
</dbReference>
<proteinExistence type="inferred from homology"/>
<dbReference type="GO" id="GO:0006417">
    <property type="term" value="P:regulation of translation"/>
    <property type="evidence" value="ECO:0007669"/>
    <property type="project" value="TreeGrafter"/>
</dbReference>
<reference evidence="4 5" key="2">
    <citation type="submission" date="2018-11" db="EMBL/GenBank/DDBJ databases">
        <authorList>
            <consortium name="Pathogen Informatics"/>
        </authorList>
    </citation>
    <scope>NUCLEOTIDE SEQUENCE [LARGE SCALE GENOMIC DNA]</scope>
</reference>
<feature type="domain" description="Stalled ribosome sensor GCN1-like N-terminal" evidence="3">
    <location>
        <begin position="1"/>
        <end position="84"/>
    </location>
</feature>